<dbReference type="PANTHER" id="PTHR45953">
    <property type="entry name" value="IDURONATE 2-SULFATASE"/>
    <property type="match status" value="1"/>
</dbReference>
<feature type="region of interest" description="Disordered" evidence="3">
    <location>
        <begin position="223"/>
        <end position="242"/>
    </location>
</feature>
<name>A0A4R5CTN9_9ACTN</name>
<feature type="domain" description="Sulfatase N-terminal" evidence="4">
    <location>
        <begin position="3"/>
        <end position="359"/>
    </location>
</feature>
<dbReference type="GO" id="GO:0008484">
    <property type="term" value="F:sulfuric ester hydrolase activity"/>
    <property type="evidence" value="ECO:0007669"/>
    <property type="project" value="TreeGrafter"/>
</dbReference>
<keyword evidence="2" id="KW-0378">Hydrolase</keyword>
<evidence type="ECO:0000256" key="1">
    <source>
        <dbReference type="ARBA" id="ARBA00022723"/>
    </source>
</evidence>
<dbReference type="SUPFAM" id="SSF53649">
    <property type="entry name" value="Alkaline phosphatase-like"/>
    <property type="match status" value="1"/>
</dbReference>
<dbReference type="GO" id="GO:0005737">
    <property type="term" value="C:cytoplasm"/>
    <property type="evidence" value="ECO:0007669"/>
    <property type="project" value="TreeGrafter"/>
</dbReference>
<sequence>MSDQHNARCMSHAGHPDVTTPALDRLARRGIRFTRAFAQNPICTPSRVSFLSGQYCHNHGYYGLSDPRRPGPAGPRTLPSLFGHAKAAGYHTGVIGKTHTPRDWIEPHVDTLRDCIGFLAPDAYGEYLDAFGLSSRRDDRILPEHFARRGNSDGQGLDARLSTLPLEHSVEQWCADEAARFITAAGDQPWLAWVSFPRPHQVWTPSEPFWSAYSEDTVTLPPNADDPFDGKPPHQRASWRAKGPDGDWYFEPATYEAGRRRVLRAYFALVSQTDHAIGQLLDLLDQRGISQDTIVVYTADHGDFAGEHGLIEKAPGISYDAITRVPYIWSWPGHLPQGATRDDLVESVDLFPTVSALAGLPDLTSWDGHDLGPALRGEGGPERDAVFTECPWSKAVRTPDWKLVTYPDGFFPPEDGDVGELYDLAADPWELTNLYHSPEHRDIVERLRRRLLDWLVTTQRIQNTLPAAHGDWQDTRRFDDGLVPPAAIRDLADKGLRDYL</sequence>
<dbReference type="Proteomes" id="UP000294739">
    <property type="component" value="Unassembled WGS sequence"/>
</dbReference>
<dbReference type="GO" id="GO:0046872">
    <property type="term" value="F:metal ion binding"/>
    <property type="evidence" value="ECO:0007669"/>
    <property type="project" value="UniProtKB-KW"/>
</dbReference>
<reference evidence="5 6" key="1">
    <citation type="submission" date="2019-03" db="EMBL/GenBank/DDBJ databases">
        <title>Draft genome sequences of novel Actinobacteria.</title>
        <authorList>
            <person name="Sahin N."/>
            <person name="Ay H."/>
            <person name="Saygin H."/>
        </authorList>
    </citation>
    <scope>NUCLEOTIDE SEQUENCE [LARGE SCALE GENOMIC DNA]</scope>
    <source>
        <strain evidence="5 6">5K138</strain>
    </source>
</reference>
<evidence type="ECO:0000256" key="3">
    <source>
        <dbReference type="SAM" id="MobiDB-lite"/>
    </source>
</evidence>
<accession>A0A4R5CTN9</accession>
<evidence type="ECO:0000256" key="2">
    <source>
        <dbReference type="ARBA" id="ARBA00022801"/>
    </source>
</evidence>
<organism evidence="5 6">
    <name type="scientific">Jiangella asiatica</name>
    <dbReference type="NCBI Taxonomy" id="2530372"/>
    <lineage>
        <taxon>Bacteria</taxon>
        <taxon>Bacillati</taxon>
        <taxon>Actinomycetota</taxon>
        <taxon>Actinomycetes</taxon>
        <taxon>Jiangellales</taxon>
        <taxon>Jiangellaceae</taxon>
        <taxon>Jiangella</taxon>
    </lineage>
</organism>
<dbReference type="InterPro" id="IPR000917">
    <property type="entry name" value="Sulfatase_N"/>
</dbReference>
<gene>
    <name evidence="5" type="ORF">E1269_21000</name>
</gene>
<dbReference type="PANTHER" id="PTHR45953:SF1">
    <property type="entry name" value="IDURONATE 2-SULFATASE"/>
    <property type="match status" value="1"/>
</dbReference>
<protein>
    <submittedName>
        <fullName evidence="5">DUF4976 domain-containing protein</fullName>
    </submittedName>
</protein>
<evidence type="ECO:0000259" key="4">
    <source>
        <dbReference type="Pfam" id="PF00884"/>
    </source>
</evidence>
<keyword evidence="1" id="KW-0479">Metal-binding</keyword>
<dbReference type="AlphaFoldDB" id="A0A4R5CTN9"/>
<dbReference type="OrthoDB" id="9777306at2"/>
<feature type="region of interest" description="Disordered" evidence="3">
    <location>
        <begin position="1"/>
        <end position="20"/>
    </location>
</feature>
<dbReference type="InParanoid" id="A0A4R5CTN9"/>
<proteinExistence type="predicted"/>
<dbReference type="EMBL" id="SMKZ01000034">
    <property type="protein sequence ID" value="TDE02780.1"/>
    <property type="molecule type" value="Genomic_DNA"/>
</dbReference>
<dbReference type="InterPro" id="IPR017850">
    <property type="entry name" value="Alkaline_phosphatase_core_sf"/>
</dbReference>
<dbReference type="Gene3D" id="3.40.720.10">
    <property type="entry name" value="Alkaline Phosphatase, subunit A"/>
    <property type="match status" value="1"/>
</dbReference>
<evidence type="ECO:0000313" key="5">
    <source>
        <dbReference type="EMBL" id="TDE02780.1"/>
    </source>
</evidence>
<keyword evidence="6" id="KW-1185">Reference proteome</keyword>
<evidence type="ECO:0000313" key="6">
    <source>
        <dbReference type="Proteomes" id="UP000294739"/>
    </source>
</evidence>
<dbReference type="Pfam" id="PF00884">
    <property type="entry name" value="Sulfatase"/>
    <property type="match status" value="1"/>
</dbReference>
<comment type="caution">
    <text evidence="5">The sequence shown here is derived from an EMBL/GenBank/DDBJ whole genome shotgun (WGS) entry which is preliminary data.</text>
</comment>